<dbReference type="Gene3D" id="3.40.50.300">
    <property type="entry name" value="P-loop containing nucleotide triphosphate hydrolases"/>
    <property type="match status" value="2"/>
</dbReference>
<dbReference type="InterPro" id="IPR003593">
    <property type="entry name" value="AAA+_ATPase"/>
</dbReference>
<keyword evidence="2" id="KW-0723">Serine/threonine-protein kinase</keyword>
<dbReference type="SMART" id="SM00382">
    <property type="entry name" value="AAA"/>
    <property type="match status" value="2"/>
</dbReference>
<accession>A0A5P2HA18</accession>
<evidence type="ECO:0000313" key="2">
    <source>
        <dbReference type="EMBL" id="QET03960.1"/>
    </source>
</evidence>
<evidence type="ECO:0000313" key="3">
    <source>
        <dbReference type="Proteomes" id="UP000322822"/>
    </source>
</evidence>
<sequence length="491" mass="53338">MTQSDRLETGIRGLDTILCGGLLRGASFIVQGSPGAGKTILANQVAFFQARQGTRVLYVTLLAESHDRLLRSLSAFDFYDASIVDTEILYISLSKVLREAGLTGLIRALRTELVRQRCTMLILDGFLMAKDGGAAASEIKTFIAELQSHAALIGSTVLLLTSAQTEAGSFEHTMVDGVLQLEEELVGIRGVRLIRVAKSRGSACVAGLHQFSISSGGIEVFPRLEALGSTSNDETHGIEERVASGVQGFEKISGGGLLGPSVTLLMGPPGSGKTTFGLNFVSTATPEYPALFFGFYESPTRLRIKARELRLSIETLEHGGALHVYWNPLRENLLDFLGHRLLDTIRTHRIRRLFIDGIAGFQRAAVHPARQIEFYSALTTELREMGTTTVVSLEMRGSSGSAHTPLPEYSSLMENLVHLRHVVIDGELRRSFHIVKMRDSVFDNGLHEVHIGQGGLRIGGRLAIPPDCPFGCPLAADSGQPLKSGREPWQP</sequence>
<evidence type="ECO:0000259" key="1">
    <source>
        <dbReference type="PROSITE" id="PS51146"/>
    </source>
</evidence>
<dbReference type="InterPro" id="IPR014774">
    <property type="entry name" value="KaiC-like_dom"/>
</dbReference>
<organism evidence="2 3">
    <name type="scientific">Cupriavidus pauculus</name>
    <dbReference type="NCBI Taxonomy" id="82633"/>
    <lineage>
        <taxon>Bacteria</taxon>
        <taxon>Pseudomonadati</taxon>
        <taxon>Pseudomonadota</taxon>
        <taxon>Betaproteobacteria</taxon>
        <taxon>Burkholderiales</taxon>
        <taxon>Burkholderiaceae</taxon>
        <taxon>Cupriavidus</taxon>
    </lineage>
</organism>
<feature type="domain" description="KaiC" evidence="1">
    <location>
        <begin position="240"/>
        <end position="472"/>
    </location>
</feature>
<feature type="domain" description="KaiC" evidence="1">
    <location>
        <begin position="5"/>
        <end position="234"/>
    </location>
</feature>
<dbReference type="PRINTS" id="PR01874">
    <property type="entry name" value="DNAREPAIRADA"/>
</dbReference>
<keyword evidence="2" id="KW-0808">Transferase</keyword>
<dbReference type="PANTHER" id="PTHR42926:SF1">
    <property type="entry name" value="CIRCADIAN CLOCK OSCILLATOR PROTEIN KAIC 1"/>
    <property type="match status" value="1"/>
</dbReference>
<dbReference type="InterPro" id="IPR010624">
    <property type="entry name" value="KaiC_dom"/>
</dbReference>
<dbReference type="InterPro" id="IPR027417">
    <property type="entry name" value="P-loop_NTPase"/>
</dbReference>
<dbReference type="RefSeq" id="WP_150374025.1">
    <property type="nucleotide sequence ID" value="NZ_CP044066.1"/>
</dbReference>
<dbReference type="SUPFAM" id="SSF52540">
    <property type="entry name" value="P-loop containing nucleoside triphosphate hydrolases"/>
    <property type="match status" value="2"/>
</dbReference>
<dbReference type="InterPro" id="IPR051347">
    <property type="entry name" value="Circadian_clock_KaiC-rel"/>
</dbReference>
<dbReference type="PROSITE" id="PS51146">
    <property type="entry name" value="KAIC"/>
    <property type="match status" value="2"/>
</dbReference>
<keyword evidence="2" id="KW-0614">Plasmid</keyword>
<dbReference type="GO" id="GO:0005524">
    <property type="term" value="F:ATP binding"/>
    <property type="evidence" value="ECO:0007669"/>
    <property type="project" value="InterPro"/>
</dbReference>
<reference evidence="2 3" key="1">
    <citation type="submission" date="2019-09" db="EMBL/GenBank/DDBJ databases">
        <title>FDA dAtabase for Regulatory Grade micrObial Sequences (FDA-ARGOS): Supporting development and validation of Infectious Disease Dx tests.</title>
        <authorList>
            <person name="Sciortino C."/>
            <person name="Tallon L."/>
            <person name="Sadzewicz L."/>
            <person name="Vavikolanu K."/>
            <person name="Mehta A."/>
            <person name="Aluvathingal J."/>
            <person name="Nadendla S."/>
            <person name="Nandy P."/>
            <person name="Geyer C."/>
            <person name="Yan Y."/>
            <person name="Sichtig H."/>
        </authorList>
    </citation>
    <scope>NUCLEOTIDE SEQUENCE [LARGE SCALE GENOMIC DNA]</scope>
    <source>
        <strain evidence="2 3">FDAARGOS_664</strain>
        <plasmid evidence="2 3">unnamed1</plasmid>
    </source>
</reference>
<gene>
    <name evidence="2" type="ORF">FOB72_17510</name>
</gene>
<dbReference type="Pfam" id="PF06745">
    <property type="entry name" value="ATPase"/>
    <property type="match status" value="2"/>
</dbReference>
<dbReference type="AlphaFoldDB" id="A0A5P2HA18"/>
<dbReference type="GO" id="GO:0004674">
    <property type="term" value="F:protein serine/threonine kinase activity"/>
    <property type="evidence" value="ECO:0007669"/>
    <property type="project" value="UniProtKB-KW"/>
</dbReference>
<dbReference type="OrthoDB" id="9783783at2"/>
<keyword evidence="2" id="KW-0418">Kinase</keyword>
<dbReference type="Proteomes" id="UP000322822">
    <property type="component" value="Plasmid unnamed1"/>
</dbReference>
<proteinExistence type="predicted"/>
<dbReference type="PANTHER" id="PTHR42926">
    <property type="match status" value="1"/>
</dbReference>
<geneLocation type="plasmid" evidence="2">
    <name>unnamed1</name>
</geneLocation>
<name>A0A5P2HA18_9BURK</name>
<protein>
    <submittedName>
        <fullName evidence="2">Serine/threonine protein kinase</fullName>
    </submittedName>
</protein>
<dbReference type="EMBL" id="CP044066">
    <property type="protein sequence ID" value="QET03960.1"/>
    <property type="molecule type" value="Genomic_DNA"/>
</dbReference>